<dbReference type="Pfam" id="PF02729">
    <property type="entry name" value="OTCace_N"/>
    <property type="match status" value="1"/>
</dbReference>
<organism evidence="9 10">
    <name type="scientific">Roseibacillus persicicus</name>
    <dbReference type="NCBI Taxonomy" id="454148"/>
    <lineage>
        <taxon>Bacteria</taxon>
        <taxon>Pseudomonadati</taxon>
        <taxon>Verrucomicrobiota</taxon>
        <taxon>Verrucomicrobiia</taxon>
        <taxon>Verrucomicrobiales</taxon>
        <taxon>Verrucomicrobiaceae</taxon>
        <taxon>Roseibacillus</taxon>
    </lineage>
</organism>
<feature type="binding site" evidence="6">
    <location>
        <position position="218"/>
    </location>
    <ligand>
        <name>L-ornithine</name>
        <dbReference type="ChEBI" id="CHEBI:46911"/>
    </ligand>
</feature>
<dbReference type="GO" id="GO:0004585">
    <property type="term" value="F:ornithine carbamoyltransferase activity"/>
    <property type="evidence" value="ECO:0007669"/>
    <property type="project" value="UniProtKB-UniRule"/>
</dbReference>
<dbReference type="EC" id="2.1.3.3" evidence="3 6"/>
<keyword evidence="6" id="KW-0963">Cytoplasm</keyword>
<comment type="subcellular location">
    <subcellularLocation>
        <location evidence="6">Cytoplasm</location>
    </subcellularLocation>
</comment>
<dbReference type="NCBIfam" id="NF001986">
    <property type="entry name" value="PRK00779.1"/>
    <property type="match status" value="1"/>
</dbReference>
<feature type="binding site" evidence="6">
    <location>
        <begin position="128"/>
        <end position="131"/>
    </location>
    <ligand>
        <name>carbamoyl phosphate</name>
        <dbReference type="ChEBI" id="CHEBI:58228"/>
    </ligand>
</feature>
<feature type="binding site" evidence="6">
    <location>
        <begin position="222"/>
        <end position="223"/>
    </location>
    <ligand>
        <name>L-ornithine</name>
        <dbReference type="ChEBI" id="CHEBI:46911"/>
    </ligand>
</feature>
<dbReference type="Proteomes" id="UP000644507">
    <property type="component" value="Unassembled WGS sequence"/>
</dbReference>
<dbReference type="AlphaFoldDB" id="A0A918TEE8"/>
<proteinExistence type="inferred from homology"/>
<comment type="caution">
    <text evidence="9">The sequence shown here is derived from an EMBL/GenBank/DDBJ whole genome shotgun (WGS) entry which is preliminary data.</text>
</comment>
<comment type="catalytic activity">
    <reaction evidence="5 6">
        <text>carbamoyl phosphate + L-ornithine = L-citrulline + phosphate + H(+)</text>
        <dbReference type="Rhea" id="RHEA:19513"/>
        <dbReference type="ChEBI" id="CHEBI:15378"/>
        <dbReference type="ChEBI" id="CHEBI:43474"/>
        <dbReference type="ChEBI" id="CHEBI:46911"/>
        <dbReference type="ChEBI" id="CHEBI:57743"/>
        <dbReference type="ChEBI" id="CHEBI:58228"/>
        <dbReference type="EC" id="2.1.3.3"/>
    </reaction>
</comment>
<feature type="binding site" evidence="6">
    <location>
        <begin position="50"/>
        <end position="53"/>
    </location>
    <ligand>
        <name>carbamoyl phosphate</name>
        <dbReference type="ChEBI" id="CHEBI:58228"/>
    </ligand>
</feature>
<feature type="binding site" evidence="6">
    <location>
        <position position="160"/>
    </location>
    <ligand>
        <name>L-ornithine</name>
        <dbReference type="ChEBI" id="CHEBI:46911"/>
    </ligand>
</feature>
<sequence length="302" mass="33431">MKNLLSIEELAPQELQQLVDRAVNMKTRRGNHEFQPLEGQTWAMIFTKASTRTRVSFEVGVRELGGAPMFLSKNDIQLGRGEPIKDTARVLGRMVHGAIIRTFAQDDVVQFAEYGQIPTINALTDDEHPCQILADLLTIRERLGTWEGKKIAFIGDGFSNMTISWMWAAKHLGFELVVAGPQEHLPPAEFMEKLNAPNVSVTSDAKAATDGAHVINTDVWLSMGQEGQTEKEALFGPYQVNAELLAGAASGHIVLHCLPAYREKEITEEVLEKHADVIFQQAENRLHAQKAVLATLANAWAI</sequence>
<keyword evidence="4 6" id="KW-0808">Transferase</keyword>
<dbReference type="EMBL" id="BMXI01000002">
    <property type="protein sequence ID" value="GHC44603.1"/>
    <property type="molecule type" value="Genomic_DNA"/>
</dbReference>
<dbReference type="InterPro" id="IPR006132">
    <property type="entry name" value="Asp/Orn_carbamoyltranf_P-bd"/>
</dbReference>
<dbReference type="FunFam" id="3.40.50.1370:FF:000008">
    <property type="entry name" value="Ornithine carbamoyltransferase"/>
    <property type="match status" value="1"/>
</dbReference>
<dbReference type="RefSeq" id="WP_189567450.1">
    <property type="nucleotide sequence ID" value="NZ_BMXI01000002.1"/>
</dbReference>
<comment type="similarity">
    <text evidence="2 6">Belongs to the aspartate/ornithine carbamoyltransferase superfamily. OTCase family.</text>
</comment>
<dbReference type="PROSITE" id="PS00097">
    <property type="entry name" value="CARBAMOYLTRANSFERASE"/>
    <property type="match status" value="1"/>
</dbReference>
<feature type="binding site" evidence="6">
    <location>
        <position position="77"/>
    </location>
    <ligand>
        <name>carbamoyl phosphate</name>
        <dbReference type="ChEBI" id="CHEBI:58228"/>
    </ligand>
</feature>
<feature type="binding site" evidence="6">
    <location>
        <position position="285"/>
    </location>
    <ligand>
        <name>carbamoyl phosphate</name>
        <dbReference type="ChEBI" id="CHEBI:58228"/>
    </ligand>
</feature>
<evidence type="ECO:0000313" key="10">
    <source>
        <dbReference type="Proteomes" id="UP000644507"/>
    </source>
</evidence>
<evidence type="ECO:0000256" key="6">
    <source>
        <dbReference type="HAMAP-Rule" id="MF_01109"/>
    </source>
</evidence>
<dbReference type="GO" id="GO:0019240">
    <property type="term" value="P:citrulline biosynthetic process"/>
    <property type="evidence" value="ECO:0007669"/>
    <property type="project" value="TreeGrafter"/>
</dbReference>
<evidence type="ECO:0000256" key="5">
    <source>
        <dbReference type="ARBA" id="ARBA00048772"/>
    </source>
</evidence>
<dbReference type="PANTHER" id="PTHR45753">
    <property type="entry name" value="ORNITHINE CARBAMOYLTRANSFERASE, MITOCHONDRIAL"/>
    <property type="match status" value="1"/>
</dbReference>
<dbReference type="GO" id="GO:0016597">
    <property type="term" value="F:amino acid binding"/>
    <property type="evidence" value="ECO:0007669"/>
    <property type="project" value="InterPro"/>
</dbReference>
<evidence type="ECO:0000256" key="4">
    <source>
        <dbReference type="ARBA" id="ARBA00022679"/>
    </source>
</evidence>
<reference evidence="9" key="2">
    <citation type="submission" date="2020-09" db="EMBL/GenBank/DDBJ databases">
        <authorList>
            <person name="Sun Q."/>
            <person name="Kim S."/>
        </authorList>
    </citation>
    <scope>NUCLEOTIDE SEQUENCE</scope>
    <source>
        <strain evidence="9">KCTC 12988</strain>
    </source>
</reference>
<gene>
    <name evidence="9" type="primary">argF</name>
    <name evidence="9" type="ORF">GCM10007100_07330</name>
</gene>
<name>A0A918TEE8_9BACT</name>
<dbReference type="InterPro" id="IPR006130">
    <property type="entry name" value="Asp/Orn_carbamoylTrfase"/>
</dbReference>
<dbReference type="PRINTS" id="PR00102">
    <property type="entry name" value="OTCASE"/>
</dbReference>
<feature type="binding site" evidence="6">
    <location>
        <position position="101"/>
    </location>
    <ligand>
        <name>carbamoyl phosphate</name>
        <dbReference type="ChEBI" id="CHEBI:58228"/>
    </ligand>
</feature>
<dbReference type="PRINTS" id="PR00100">
    <property type="entry name" value="AOTCASE"/>
</dbReference>
<dbReference type="HAMAP" id="MF_01109">
    <property type="entry name" value="OTCase"/>
    <property type="match status" value="1"/>
</dbReference>
<accession>A0A918TEE8</accession>
<dbReference type="Pfam" id="PF00185">
    <property type="entry name" value="OTCace"/>
    <property type="match status" value="1"/>
</dbReference>
<evidence type="ECO:0000256" key="3">
    <source>
        <dbReference type="ARBA" id="ARBA00013007"/>
    </source>
</evidence>
<comment type="pathway">
    <text evidence="1">Amino-acid biosynthesis; L-arginine biosynthesis; L-arginine from L-ornithine and carbamoyl phosphate: step 1/3.</text>
</comment>
<feature type="domain" description="Aspartate/ornithine carbamoyltransferase carbamoyl-P binding" evidence="8">
    <location>
        <begin position="2"/>
        <end position="141"/>
    </location>
</feature>
<dbReference type="InterPro" id="IPR036901">
    <property type="entry name" value="Asp/Orn_carbamoylTrfase_sf"/>
</dbReference>
<dbReference type="Gene3D" id="3.40.50.1370">
    <property type="entry name" value="Aspartate/ornithine carbamoyltransferase"/>
    <property type="match status" value="2"/>
</dbReference>
<evidence type="ECO:0000259" key="8">
    <source>
        <dbReference type="Pfam" id="PF02729"/>
    </source>
</evidence>
<evidence type="ECO:0000256" key="2">
    <source>
        <dbReference type="ARBA" id="ARBA00007805"/>
    </source>
</evidence>
<dbReference type="GO" id="GO:0005737">
    <property type="term" value="C:cytoplasm"/>
    <property type="evidence" value="ECO:0007669"/>
    <property type="project" value="UniProtKB-SubCell"/>
</dbReference>
<dbReference type="InterPro" id="IPR024904">
    <property type="entry name" value="OTCase_ArgI"/>
</dbReference>
<feature type="binding site" evidence="6">
    <location>
        <begin position="257"/>
        <end position="258"/>
    </location>
    <ligand>
        <name>carbamoyl phosphate</name>
        <dbReference type="ChEBI" id="CHEBI:58228"/>
    </ligand>
</feature>
<feature type="domain" description="Aspartate/ornithine carbamoyltransferase Asp/Orn-binding" evidence="7">
    <location>
        <begin position="147"/>
        <end position="295"/>
    </location>
</feature>
<reference evidence="9" key="1">
    <citation type="journal article" date="2014" name="Int. J. Syst. Evol. Microbiol.">
        <title>Complete genome sequence of Corynebacterium casei LMG S-19264T (=DSM 44701T), isolated from a smear-ripened cheese.</title>
        <authorList>
            <consortium name="US DOE Joint Genome Institute (JGI-PGF)"/>
            <person name="Walter F."/>
            <person name="Albersmeier A."/>
            <person name="Kalinowski J."/>
            <person name="Ruckert C."/>
        </authorList>
    </citation>
    <scope>NUCLEOTIDE SEQUENCE</scope>
    <source>
        <strain evidence="9">KCTC 12988</strain>
    </source>
</reference>
<evidence type="ECO:0000256" key="1">
    <source>
        <dbReference type="ARBA" id="ARBA00004975"/>
    </source>
</evidence>
<dbReference type="GO" id="GO:0042450">
    <property type="term" value="P:L-arginine biosynthetic process via ornithine"/>
    <property type="evidence" value="ECO:0007669"/>
    <property type="project" value="UniProtKB-UniRule"/>
</dbReference>
<dbReference type="SUPFAM" id="SSF53671">
    <property type="entry name" value="Aspartate/ornithine carbamoyltransferase"/>
    <property type="match status" value="1"/>
</dbReference>
<dbReference type="NCBIfam" id="TIGR00658">
    <property type="entry name" value="orni_carb_tr"/>
    <property type="match status" value="1"/>
</dbReference>
<dbReference type="InterPro" id="IPR006131">
    <property type="entry name" value="Asp_carbamoyltransf_Asp/Orn-bd"/>
</dbReference>
<keyword evidence="10" id="KW-1185">Reference proteome</keyword>
<evidence type="ECO:0000259" key="7">
    <source>
        <dbReference type="Pfam" id="PF00185"/>
    </source>
</evidence>
<dbReference type="InterPro" id="IPR002292">
    <property type="entry name" value="Orn/put_carbamltrans"/>
</dbReference>
<dbReference type="PANTHER" id="PTHR45753:SF3">
    <property type="entry name" value="ORNITHINE TRANSCARBAMYLASE, MITOCHONDRIAL"/>
    <property type="match status" value="1"/>
</dbReference>
<evidence type="ECO:0000313" key="9">
    <source>
        <dbReference type="EMBL" id="GHC44603.1"/>
    </source>
</evidence>
<protein>
    <recommendedName>
        <fullName evidence="3 6">Ornithine carbamoyltransferase</fullName>
        <shortName evidence="6">OTCase</shortName>
        <ecNumber evidence="3 6">2.1.3.3</ecNumber>
    </recommendedName>
</protein>